<protein>
    <submittedName>
        <fullName evidence="2">Uncharacterized protein</fullName>
    </submittedName>
</protein>
<name>A0A3B0XBI9_9ZZZZ</name>
<evidence type="ECO:0000256" key="1">
    <source>
        <dbReference type="SAM" id="MobiDB-lite"/>
    </source>
</evidence>
<organism evidence="2">
    <name type="scientific">hydrothermal vent metagenome</name>
    <dbReference type="NCBI Taxonomy" id="652676"/>
    <lineage>
        <taxon>unclassified sequences</taxon>
        <taxon>metagenomes</taxon>
        <taxon>ecological metagenomes</taxon>
    </lineage>
</organism>
<sequence>MGSGVEAACVEFMENFVAHLEIEYSPDAQRDRKKAQAENPEAQYSPTRPPQAWELYDRKPFLCQGGARGIKEELHRIRNYPVFDLMWYFEMFDDPVEDVIWEPKVLSEHPLEEVNGKLDPEYMLRLQLMRRYYYHSVDYSIRNIEAYSASHLPSAPIEDQPKSVVDIYHQHTAPWPDDLVAQYEECLALQDELDAKREAEASEKGK</sequence>
<feature type="region of interest" description="Disordered" evidence="1">
    <location>
        <begin position="28"/>
        <end position="49"/>
    </location>
</feature>
<proteinExistence type="predicted"/>
<gene>
    <name evidence="2" type="ORF">MNBD_GAMMA10-1234</name>
</gene>
<reference evidence="2" key="1">
    <citation type="submission" date="2018-06" db="EMBL/GenBank/DDBJ databases">
        <authorList>
            <person name="Zhirakovskaya E."/>
        </authorList>
    </citation>
    <scope>NUCLEOTIDE SEQUENCE</scope>
</reference>
<evidence type="ECO:0000313" key="2">
    <source>
        <dbReference type="EMBL" id="VAW61743.1"/>
    </source>
</evidence>
<dbReference type="AlphaFoldDB" id="A0A3B0XBI9"/>
<accession>A0A3B0XBI9</accession>
<dbReference type="EMBL" id="UOFJ01000050">
    <property type="protein sequence ID" value="VAW61743.1"/>
    <property type="molecule type" value="Genomic_DNA"/>
</dbReference>